<dbReference type="KEGG" id="vg:30307701"/>
<organism evidence="1 5">
    <name type="scientific">Synechococcus phage S-CAM9</name>
    <dbReference type="NCBI Taxonomy" id="1883369"/>
    <lineage>
        <taxon>Viruses</taxon>
        <taxon>Duplodnaviria</taxon>
        <taxon>Heunggongvirae</taxon>
        <taxon>Uroviricota</taxon>
        <taxon>Caudoviricetes</taxon>
        <taxon>Pantevenvirales</taxon>
        <taxon>Kyanoviridae</taxon>
        <taxon>Kanaloavirus</taxon>
        <taxon>Kanaloavirus scam9</taxon>
    </lineage>
</organism>
<accession>A0A1D8KNM0</accession>
<keyword evidence="4" id="KW-1185">Reference proteome</keyword>
<dbReference type="EMBL" id="KU686205">
    <property type="protein sequence ID" value="AOV60490.1"/>
    <property type="molecule type" value="Genomic_DNA"/>
</dbReference>
<name>A0A1D8KNM0_9CAUD</name>
<reference evidence="4 5" key="1">
    <citation type="journal article" date="2016" name="Virology">
        <title>The genomic content and context of auxiliary metabolic genes in marine cyanomyoviruses.</title>
        <authorList>
            <person name="Crummett L.T."/>
            <person name="Puxty R.J."/>
            <person name="Weihe C."/>
            <person name="Marston M.F."/>
            <person name="Martiny J.B."/>
        </authorList>
    </citation>
    <scope>NUCLEOTIDE SEQUENCE [LARGE SCALE GENOMIC DNA]</scope>
    <source>
        <strain evidence="1">0808SB05</strain>
        <strain evidence="2">0908SB82</strain>
        <strain evidence="3">1109NB16</strain>
    </source>
</reference>
<dbReference type="EMBL" id="KU686206">
    <property type="protein sequence ID" value="AOV60720.1"/>
    <property type="molecule type" value="Genomic_DNA"/>
</dbReference>
<evidence type="ECO:0000313" key="1">
    <source>
        <dbReference type="EMBL" id="AOV60264.1"/>
    </source>
</evidence>
<dbReference type="Gene3D" id="2.30.30.100">
    <property type="match status" value="1"/>
</dbReference>
<sequence length="133" mass="15364">MKETFAIIKLVSGEEVFAQVEEFYDEDAKALLLIDPCVMKEIPSRRNGASFFKVDAWMKLSDDSIYCLELKHVMCYQRCDDPDIIRTYRKWTRAINNEPEETVKSKVGVSTSMGYVSSVETTREALEKLYKNS</sequence>
<evidence type="ECO:0000313" key="5">
    <source>
        <dbReference type="Proteomes" id="UP000240393"/>
    </source>
</evidence>
<evidence type="ECO:0000313" key="4">
    <source>
        <dbReference type="Proteomes" id="UP000202784"/>
    </source>
</evidence>
<protein>
    <submittedName>
        <fullName evidence="1">Uncharacterized protein</fullName>
    </submittedName>
</protein>
<dbReference type="RefSeq" id="YP_009322552.1">
    <property type="nucleotide sequence ID" value="NC_031922.1"/>
</dbReference>
<dbReference type="GeneID" id="30307701"/>
<evidence type="ECO:0000313" key="3">
    <source>
        <dbReference type="EMBL" id="AOV60720.1"/>
    </source>
</evidence>
<proteinExistence type="predicted"/>
<gene>
    <name evidence="3" type="ORF">N161109_117</name>
    <name evidence="1" type="ORF">S050808_117</name>
    <name evidence="2" type="ORF">S820908_115</name>
</gene>
<dbReference type="Proteomes" id="UP000241903">
    <property type="component" value="Segment"/>
</dbReference>
<dbReference type="Proteomes" id="UP000202784">
    <property type="component" value="Segment"/>
</dbReference>
<dbReference type="EMBL" id="KU686204">
    <property type="protein sequence ID" value="AOV60264.1"/>
    <property type="molecule type" value="Genomic_DNA"/>
</dbReference>
<evidence type="ECO:0000313" key="2">
    <source>
        <dbReference type="EMBL" id="AOV60490.1"/>
    </source>
</evidence>
<dbReference type="Proteomes" id="UP000240393">
    <property type="component" value="Segment"/>
</dbReference>